<feature type="region of interest" description="Disordered" evidence="1">
    <location>
        <begin position="53"/>
        <end position="75"/>
    </location>
</feature>
<keyword evidence="2" id="KW-1133">Transmembrane helix</keyword>
<accession>A0ABV3T108</accession>
<sequence length="75" mass="8168">MNTLVPWTLQERTYGGHFGNGTAHWTIWTTVVFVVVILIGAAIYFATKLATPVRGSQRDRAARGKHLDDGPGDSA</sequence>
<name>A0ABV3T108_9ACTN</name>
<comment type="caution">
    <text evidence="3">The sequence shown here is derived from an EMBL/GenBank/DDBJ whole genome shotgun (WGS) entry which is preliminary data.</text>
</comment>
<dbReference type="RefSeq" id="WP_367994788.1">
    <property type="nucleotide sequence ID" value="NZ_JBFPJR010000027.1"/>
</dbReference>
<organism evidence="3 4">
    <name type="scientific">Nocardioides eburneus</name>
    <dbReference type="NCBI Taxonomy" id="3231482"/>
    <lineage>
        <taxon>Bacteria</taxon>
        <taxon>Bacillati</taxon>
        <taxon>Actinomycetota</taxon>
        <taxon>Actinomycetes</taxon>
        <taxon>Propionibacteriales</taxon>
        <taxon>Nocardioidaceae</taxon>
        <taxon>Nocardioides</taxon>
    </lineage>
</organism>
<protein>
    <submittedName>
        <fullName evidence="3">Uncharacterized protein</fullName>
    </submittedName>
</protein>
<gene>
    <name evidence="3" type="ORF">AB3X52_14420</name>
</gene>
<feature type="compositionally biased region" description="Basic and acidic residues" evidence="1">
    <location>
        <begin position="56"/>
        <end position="69"/>
    </location>
</feature>
<dbReference type="EMBL" id="JBFPJR010000027">
    <property type="protein sequence ID" value="MEX0428818.1"/>
    <property type="molecule type" value="Genomic_DNA"/>
</dbReference>
<evidence type="ECO:0000313" key="3">
    <source>
        <dbReference type="EMBL" id="MEX0428818.1"/>
    </source>
</evidence>
<feature type="transmembrane region" description="Helical" evidence="2">
    <location>
        <begin position="25"/>
        <end position="46"/>
    </location>
</feature>
<dbReference type="Proteomes" id="UP001556631">
    <property type="component" value="Unassembled WGS sequence"/>
</dbReference>
<proteinExistence type="predicted"/>
<keyword evidence="2" id="KW-0472">Membrane</keyword>
<keyword evidence="2" id="KW-0812">Transmembrane</keyword>
<evidence type="ECO:0000313" key="4">
    <source>
        <dbReference type="Proteomes" id="UP001556631"/>
    </source>
</evidence>
<evidence type="ECO:0000256" key="2">
    <source>
        <dbReference type="SAM" id="Phobius"/>
    </source>
</evidence>
<keyword evidence="4" id="KW-1185">Reference proteome</keyword>
<reference evidence="3 4" key="1">
    <citation type="submission" date="2024-07" db="EMBL/GenBank/DDBJ databases">
        <authorList>
            <person name="Lee S."/>
            <person name="Kang M."/>
        </authorList>
    </citation>
    <scope>NUCLEOTIDE SEQUENCE [LARGE SCALE GENOMIC DNA]</scope>
    <source>
        <strain evidence="3 4">DS6</strain>
    </source>
</reference>
<evidence type="ECO:0000256" key="1">
    <source>
        <dbReference type="SAM" id="MobiDB-lite"/>
    </source>
</evidence>